<dbReference type="STRING" id="1297617.IB211_02591c"/>
<evidence type="ECO:0000313" key="4">
    <source>
        <dbReference type="Proteomes" id="UP000064844"/>
    </source>
</evidence>
<evidence type="ECO:0000313" key="3">
    <source>
        <dbReference type="EMBL" id="ALP94982.1"/>
    </source>
</evidence>
<feature type="signal peptide" evidence="1">
    <location>
        <begin position="1"/>
        <end position="20"/>
    </location>
</feature>
<organism evidence="3 4">
    <name type="scientific">Intestinimonas butyriciproducens</name>
    <dbReference type="NCBI Taxonomy" id="1297617"/>
    <lineage>
        <taxon>Bacteria</taxon>
        <taxon>Bacillati</taxon>
        <taxon>Bacillota</taxon>
        <taxon>Clostridia</taxon>
        <taxon>Eubacteriales</taxon>
        <taxon>Intestinimonas</taxon>
    </lineage>
</organism>
<dbReference type="RefSeq" id="WP_052082607.1">
    <property type="nucleotide sequence ID" value="NZ_CALICV010000151.1"/>
</dbReference>
<reference evidence="3 4" key="1">
    <citation type="journal article" date="2015" name="Nat. Commun.">
        <title>Production of butyrate from lysine and the Amadori product fructoselysine by a human gut commensal.</title>
        <authorList>
            <person name="Bui T.P."/>
            <person name="Ritari J."/>
            <person name="Boeren S."/>
            <person name="de Waard P."/>
            <person name="Plugge C.M."/>
            <person name="de Vos W.M."/>
        </authorList>
    </citation>
    <scope>NUCLEOTIDE SEQUENCE [LARGE SCALE GENOMIC DNA]</scope>
    <source>
        <strain evidence="3 4">AF211</strain>
    </source>
</reference>
<dbReference type="eggNOG" id="COG5401">
    <property type="taxonomic scope" value="Bacteria"/>
</dbReference>
<reference evidence="4" key="2">
    <citation type="submission" date="2015-04" db="EMBL/GenBank/DDBJ databases">
        <title>A butyrogenic pathway from the amino acid lysine in a human gut commensal.</title>
        <authorList>
            <person name="de Vos W.M."/>
            <person name="Bui N.T.P."/>
            <person name="Plugge C.M."/>
            <person name="Ritari J."/>
        </authorList>
    </citation>
    <scope>NUCLEOTIDE SEQUENCE [LARGE SCALE GENOMIC DNA]</scope>
    <source>
        <strain evidence="4">AF211</strain>
    </source>
</reference>
<dbReference type="SMART" id="SM00909">
    <property type="entry name" value="Germane"/>
    <property type="match status" value="2"/>
</dbReference>
<evidence type="ECO:0000259" key="2">
    <source>
        <dbReference type="SMART" id="SM00909"/>
    </source>
</evidence>
<dbReference type="AlphaFoldDB" id="A0A0S2W6M7"/>
<dbReference type="InterPro" id="IPR019606">
    <property type="entry name" value="GerMN"/>
</dbReference>
<evidence type="ECO:0000256" key="1">
    <source>
        <dbReference type="SAM" id="SignalP"/>
    </source>
</evidence>
<proteinExistence type="predicted"/>
<keyword evidence="4" id="KW-1185">Reference proteome</keyword>
<dbReference type="EMBL" id="CP011307">
    <property type="protein sequence ID" value="ALP94982.1"/>
    <property type="molecule type" value="Genomic_DNA"/>
</dbReference>
<dbReference type="Proteomes" id="UP000064844">
    <property type="component" value="Chromosome"/>
</dbReference>
<feature type="domain" description="GerMN" evidence="2">
    <location>
        <begin position="69"/>
        <end position="155"/>
    </location>
</feature>
<feature type="domain" description="GerMN" evidence="2">
    <location>
        <begin position="205"/>
        <end position="293"/>
    </location>
</feature>
<name>A0A0S2W6M7_9FIRM</name>
<protein>
    <submittedName>
        <fullName evidence="3">Spore germination protein</fullName>
    </submittedName>
</protein>
<feature type="chain" id="PRO_5039179609" evidence="1">
    <location>
        <begin position="21"/>
        <end position="310"/>
    </location>
</feature>
<accession>A0A0S2W6M7</accession>
<keyword evidence="1" id="KW-0732">Signal</keyword>
<gene>
    <name evidence="3" type="ORF">IB211_02591c</name>
</gene>
<sequence length="310" mass="32993">MSRRLLALYCALLLLLPACKQGGEAGQSGNGGYQVYFAVPFGGEGDPGEAGGTAVASEIRRLPEGADIPGGLMECLLSGPVSDDLASPFPEGVYLLSQPTVEEGVCRVNLSEKYGGLSGVELTLADYCIVLTLCQVPGVEAVSIDVEGSPIPYRDRQLLRSSDVVLSGGEDQPLYLTVKLFFPRRSGGLAAEERNVLLTEQDTPVTAVLNALLSGPETQGLFFLFPEEAHILSAWVENGNCYVDFDAPFLDREPESAAQAQQLLYAIVNTLCQLPDVGAVQILVEGEAPERYGEIPTSSPLEANKDLVVD</sequence>
<dbReference type="Pfam" id="PF10646">
    <property type="entry name" value="Germane"/>
    <property type="match status" value="2"/>
</dbReference>
<dbReference type="KEGG" id="ibu:IB211_02591c"/>